<dbReference type="EMBL" id="CP036279">
    <property type="protein sequence ID" value="QDU62966.1"/>
    <property type="molecule type" value="Genomic_DNA"/>
</dbReference>
<protein>
    <submittedName>
        <fullName evidence="2">Glyoxalase-like domain protein</fullName>
    </submittedName>
</protein>
<proteinExistence type="predicted"/>
<dbReference type="AlphaFoldDB" id="A0A518B7L9"/>
<dbReference type="KEGG" id="knv:Pan216_38400"/>
<organism evidence="2 3">
    <name type="scientific">Kolteria novifilia</name>
    <dbReference type="NCBI Taxonomy" id="2527975"/>
    <lineage>
        <taxon>Bacteria</taxon>
        <taxon>Pseudomonadati</taxon>
        <taxon>Planctomycetota</taxon>
        <taxon>Planctomycetia</taxon>
        <taxon>Kolteriales</taxon>
        <taxon>Kolteriaceae</taxon>
        <taxon>Kolteria</taxon>
    </lineage>
</organism>
<reference evidence="2 3" key="1">
    <citation type="submission" date="2019-02" db="EMBL/GenBank/DDBJ databases">
        <title>Deep-cultivation of Planctomycetes and their phenomic and genomic characterization uncovers novel biology.</title>
        <authorList>
            <person name="Wiegand S."/>
            <person name="Jogler M."/>
            <person name="Boedeker C."/>
            <person name="Pinto D."/>
            <person name="Vollmers J."/>
            <person name="Rivas-Marin E."/>
            <person name="Kohn T."/>
            <person name="Peeters S.H."/>
            <person name="Heuer A."/>
            <person name="Rast P."/>
            <person name="Oberbeckmann S."/>
            <person name="Bunk B."/>
            <person name="Jeske O."/>
            <person name="Meyerdierks A."/>
            <person name="Storesund J.E."/>
            <person name="Kallscheuer N."/>
            <person name="Luecker S."/>
            <person name="Lage O.M."/>
            <person name="Pohl T."/>
            <person name="Merkel B.J."/>
            <person name="Hornburger P."/>
            <person name="Mueller R.-W."/>
            <person name="Bruemmer F."/>
            <person name="Labrenz M."/>
            <person name="Spormann A.M."/>
            <person name="Op den Camp H."/>
            <person name="Overmann J."/>
            <person name="Amann R."/>
            <person name="Jetten M.S.M."/>
            <person name="Mascher T."/>
            <person name="Medema M.H."/>
            <person name="Devos D.P."/>
            <person name="Kaster A.-K."/>
            <person name="Ovreas L."/>
            <person name="Rohde M."/>
            <person name="Galperin M.Y."/>
            <person name="Jogler C."/>
        </authorList>
    </citation>
    <scope>NUCLEOTIDE SEQUENCE [LARGE SCALE GENOMIC DNA]</scope>
    <source>
        <strain evidence="2 3">Pan216</strain>
    </source>
</reference>
<evidence type="ECO:0000313" key="2">
    <source>
        <dbReference type="EMBL" id="QDU62966.1"/>
    </source>
</evidence>
<dbReference type="PROSITE" id="PS51819">
    <property type="entry name" value="VOC"/>
    <property type="match status" value="1"/>
</dbReference>
<dbReference type="Pfam" id="PF00903">
    <property type="entry name" value="Glyoxalase"/>
    <property type="match status" value="1"/>
</dbReference>
<dbReference type="InterPro" id="IPR004360">
    <property type="entry name" value="Glyas_Fos-R_dOase_dom"/>
</dbReference>
<keyword evidence="3" id="KW-1185">Reference proteome</keyword>
<feature type="domain" description="VOC" evidence="1">
    <location>
        <begin position="19"/>
        <end position="135"/>
    </location>
</feature>
<dbReference type="InterPro" id="IPR037523">
    <property type="entry name" value="VOC_core"/>
</dbReference>
<name>A0A518B7L9_9BACT</name>
<accession>A0A518B7L9</accession>
<evidence type="ECO:0000313" key="3">
    <source>
        <dbReference type="Proteomes" id="UP000317093"/>
    </source>
</evidence>
<sequence>MADGEATKVGEGGMATLFRLHEVILYVESMERQVEFYRDVMGLTLLDPRGSDDWENEAWVALDAGGCKLCLHAGGAGDIGGDAPKIVFLVDDIAMARTRLLGHNVSMEPIFSPAPGVIVSNGFDPEGNPFSIEAKAS</sequence>
<evidence type="ECO:0000259" key="1">
    <source>
        <dbReference type="PROSITE" id="PS51819"/>
    </source>
</evidence>
<dbReference type="InterPro" id="IPR029068">
    <property type="entry name" value="Glyas_Bleomycin-R_OHBP_Dase"/>
</dbReference>
<dbReference type="SUPFAM" id="SSF54593">
    <property type="entry name" value="Glyoxalase/Bleomycin resistance protein/Dihydroxybiphenyl dioxygenase"/>
    <property type="match status" value="1"/>
</dbReference>
<dbReference type="Gene3D" id="3.10.180.10">
    <property type="entry name" value="2,3-Dihydroxybiphenyl 1,2-Dioxygenase, domain 1"/>
    <property type="match status" value="1"/>
</dbReference>
<dbReference type="Proteomes" id="UP000317093">
    <property type="component" value="Chromosome"/>
</dbReference>
<gene>
    <name evidence="2" type="ORF">Pan216_38400</name>
</gene>